<protein>
    <recommendedName>
        <fullName evidence="4">Transglycosylase SLT domain-containing protein</fullName>
    </recommendedName>
</protein>
<proteinExistence type="predicted"/>
<dbReference type="EMBL" id="MU001711">
    <property type="protein sequence ID" value="KAF2452355.1"/>
    <property type="molecule type" value="Genomic_DNA"/>
</dbReference>
<reference evidence="2" key="1">
    <citation type="journal article" date="2020" name="Stud. Mycol.">
        <title>101 Dothideomycetes genomes: a test case for predicting lifestyles and emergence of pathogens.</title>
        <authorList>
            <person name="Haridas S."/>
            <person name="Albert R."/>
            <person name="Binder M."/>
            <person name="Bloem J."/>
            <person name="Labutti K."/>
            <person name="Salamov A."/>
            <person name="Andreopoulos B."/>
            <person name="Baker S."/>
            <person name="Barry K."/>
            <person name="Bills G."/>
            <person name="Bluhm B."/>
            <person name="Cannon C."/>
            <person name="Castanera R."/>
            <person name="Culley D."/>
            <person name="Daum C."/>
            <person name="Ezra D."/>
            <person name="Gonzalez J."/>
            <person name="Henrissat B."/>
            <person name="Kuo A."/>
            <person name="Liang C."/>
            <person name="Lipzen A."/>
            <person name="Lutzoni F."/>
            <person name="Magnuson J."/>
            <person name="Mondo S."/>
            <person name="Nolan M."/>
            <person name="Ohm R."/>
            <person name="Pangilinan J."/>
            <person name="Park H.-J."/>
            <person name="Ramirez L."/>
            <person name="Alfaro M."/>
            <person name="Sun H."/>
            <person name="Tritt A."/>
            <person name="Yoshinaga Y."/>
            <person name="Zwiers L.-H."/>
            <person name="Turgeon B."/>
            <person name="Goodwin S."/>
            <person name="Spatafora J."/>
            <person name="Crous P."/>
            <person name="Grigoriev I."/>
        </authorList>
    </citation>
    <scope>NUCLEOTIDE SEQUENCE</scope>
    <source>
        <strain evidence="2">ATCC 16933</strain>
    </source>
</reference>
<sequence>MSESSSPRRRAPTDTGFSSNAAAVDPDNGNWFSSDYTQGSRPQSAPTEYNCFGGSWDSFPSLEDWVSLDTLYELNSHDLNLGKTSDQVQMIKDAIEGVALDSRVDARFIFSVMMQESHANLDVPCTGNGNCGLMQAGVGSVSYDDSNPATSIRQMIEDGVYGTAETPGLVNYLNNEAPWADDPQPGNPFTAARCYNSGSVDPSGDLNSARFGVQEYVNDIANRLVGWGSGNESPFEQTCR</sequence>
<dbReference type="AlphaFoldDB" id="A0A6A6NKY1"/>
<gene>
    <name evidence="2" type="ORF">BDY21DRAFT_294885</name>
</gene>
<accession>A0A6A6NKY1</accession>
<name>A0A6A6NKY1_9PEZI</name>
<evidence type="ECO:0000313" key="2">
    <source>
        <dbReference type="EMBL" id="KAF2452355.1"/>
    </source>
</evidence>
<dbReference type="Proteomes" id="UP000799766">
    <property type="component" value="Unassembled WGS sequence"/>
</dbReference>
<evidence type="ECO:0000313" key="3">
    <source>
        <dbReference type="Proteomes" id="UP000799766"/>
    </source>
</evidence>
<organism evidence="2 3">
    <name type="scientific">Lineolata rhizophorae</name>
    <dbReference type="NCBI Taxonomy" id="578093"/>
    <lineage>
        <taxon>Eukaryota</taxon>
        <taxon>Fungi</taxon>
        <taxon>Dikarya</taxon>
        <taxon>Ascomycota</taxon>
        <taxon>Pezizomycotina</taxon>
        <taxon>Dothideomycetes</taxon>
        <taxon>Dothideomycetes incertae sedis</taxon>
        <taxon>Lineolatales</taxon>
        <taxon>Lineolataceae</taxon>
        <taxon>Lineolata</taxon>
    </lineage>
</organism>
<dbReference type="Gene3D" id="1.10.530.10">
    <property type="match status" value="1"/>
</dbReference>
<evidence type="ECO:0008006" key="4">
    <source>
        <dbReference type="Google" id="ProtNLM"/>
    </source>
</evidence>
<feature type="compositionally biased region" description="Polar residues" evidence="1">
    <location>
        <begin position="30"/>
        <end position="45"/>
    </location>
</feature>
<dbReference type="OrthoDB" id="1193027at2759"/>
<evidence type="ECO:0000256" key="1">
    <source>
        <dbReference type="SAM" id="MobiDB-lite"/>
    </source>
</evidence>
<keyword evidence="3" id="KW-1185">Reference proteome</keyword>
<feature type="region of interest" description="Disordered" evidence="1">
    <location>
        <begin position="1"/>
        <end position="45"/>
    </location>
</feature>